<evidence type="ECO:0000313" key="7">
    <source>
        <dbReference type="EMBL" id="MEJ8821839.1"/>
    </source>
</evidence>
<reference evidence="7 8" key="1">
    <citation type="submission" date="2024-03" db="EMBL/GenBank/DDBJ databases">
        <title>Novel species of the genus Variovorax.</title>
        <authorList>
            <person name="Liu Q."/>
            <person name="Xin Y.-H."/>
        </authorList>
    </citation>
    <scope>NUCLEOTIDE SEQUENCE [LARGE SCALE GENOMIC DNA]</scope>
    <source>
        <strain evidence="7 8">KACC 18501</strain>
    </source>
</reference>
<dbReference type="InterPro" id="IPR011990">
    <property type="entry name" value="TPR-like_helical_dom_sf"/>
</dbReference>
<sequence>MLGSLVRRFLVPLTGNSRPDPQTIRDLYLSAKRLFENHDIRAAQAEYQKYLEYQPHDVDALNDYACCLAAVGMEQAAAEIFEKAFALNDAFFPVVTNYANLLKSKYKTEESLKYLAKARLQSPYLANIRTVYGAILFSRGSAASAAPHNLAGWLSKFDDLRQGNSYLFSLAYCCPDEALLATEHRFWAETLKPLEVEAGRRPSSPQIEIVRSEPRKIRIGYWSPDLQAHSVNFFFRPLLEGHDKNQFEIFIYHDAHKRDEQTDLVEQTADQFFSVAEFQDVDLRDLILSHDLDVLVEMAGHSSSNRLNLLQARLAKLQVTGIGYPPTTGLNTIDLKMLDVHMVDGAESARYYSERIAVLPRSFWCYDPMAPVVAPSVPPCTANGFITFGCVGNLAKITPQMMRCWAEILFQVPRSRLLLRAINFNDPAAQDAMLSPLLELGISRDRIDIRKPEGGDKFSESYSEIDVILDTYPFNGGTTSCFATYMGVPIVTMAGKSLVSRMGESIMNNLGLADWVVRTPEEYVSRAVRAAVEMDCLPALRAEMRQRFQQSALGDRNLFARDFEHMIRHELNNVTSESNQAKVSSVGVLPEDEIIRRAYYVLRSGQFDAARRIVDHCLAHYPTNGAANVLWTERLTSKGKFQEAADYLERTLPIVSQSDHAKVAINLSRLHLLLDRADEARRVIENRNLLAGASEMDRLQLRQIAACIRAGSAAAMPANVKNNSSGGRTQNVEVLIFCDDSALYQLIADDLTIRGAPPASLKIHVRQLSEGLKLQAYEESLDNEGADYKIWIQKNVRIFNTSFWVDLMEAMNSSDLLSVTGAQSWRQSDWRLSAVAEKSGSLIIPSGEKKDFYEVQFFGNQPQLTISGVGVLGGEFLVLKSGAWISEAKSYLESELEQGGTHLEDYFSHAAAAAGARLAVHQCLGVSVDWRVPLDEQYLGEARMRAAELLGINAFDFPEENNSALTVPVRSVDVAVTTQKLFLERGA</sequence>
<dbReference type="Proteomes" id="UP001363010">
    <property type="component" value="Unassembled WGS sequence"/>
</dbReference>
<keyword evidence="8" id="KW-1185">Reference proteome</keyword>
<organism evidence="7 8">
    <name type="scientific">Variovorax humicola</name>
    <dbReference type="NCBI Taxonomy" id="1769758"/>
    <lineage>
        <taxon>Bacteria</taxon>
        <taxon>Pseudomonadati</taxon>
        <taxon>Pseudomonadota</taxon>
        <taxon>Betaproteobacteria</taxon>
        <taxon>Burkholderiales</taxon>
        <taxon>Comamonadaceae</taxon>
        <taxon>Variovorax</taxon>
    </lineage>
</organism>
<evidence type="ECO:0000256" key="1">
    <source>
        <dbReference type="ARBA" id="ARBA00004922"/>
    </source>
</evidence>
<keyword evidence="2" id="KW-0328">Glycosyltransferase</keyword>
<dbReference type="EMBL" id="JBBKZV010000003">
    <property type="protein sequence ID" value="MEJ8821839.1"/>
    <property type="molecule type" value="Genomic_DNA"/>
</dbReference>
<comment type="pathway">
    <text evidence="1">Protein modification; protein glycosylation.</text>
</comment>
<evidence type="ECO:0000256" key="4">
    <source>
        <dbReference type="ARBA" id="ARBA00022737"/>
    </source>
</evidence>
<keyword evidence="4" id="KW-0677">Repeat</keyword>
<dbReference type="Gene3D" id="1.25.40.10">
    <property type="entry name" value="Tetratricopeptide repeat domain"/>
    <property type="match status" value="2"/>
</dbReference>
<evidence type="ECO:0000313" key="8">
    <source>
        <dbReference type="Proteomes" id="UP001363010"/>
    </source>
</evidence>
<accession>A0ABU8VX75</accession>
<gene>
    <name evidence="7" type="ORF">WKW80_07295</name>
</gene>
<evidence type="ECO:0000256" key="5">
    <source>
        <dbReference type="ARBA" id="ARBA00022803"/>
    </source>
</evidence>
<dbReference type="Pfam" id="PF13844">
    <property type="entry name" value="Glyco_transf_41"/>
    <property type="match status" value="2"/>
</dbReference>
<feature type="domain" description="O-GlcNAc transferase C-terminal" evidence="6">
    <location>
        <begin position="386"/>
        <end position="561"/>
    </location>
</feature>
<dbReference type="InterPro" id="IPR051939">
    <property type="entry name" value="Glycosyltr_41/O-GlcNAc_trsf"/>
</dbReference>
<dbReference type="PANTHER" id="PTHR44835">
    <property type="entry name" value="UDP-N-ACETYLGLUCOSAMINE--PEPTIDE N-ACETYLGLUCOSAMINYLTRANSFERASE SPINDLY-RELATED"/>
    <property type="match status" value="1"/>
</dbReference>
<keyword evidence="3" id="KW-0808">Transferase</keyword>
<feature type="domain" description="O-GlcNAc transferase C-terminal" evidence="6">
    <location>
        <begin position="213"/>
        <end position="367"/>
    </location>
</feature>
<evidence type="ECO:0000256" key="3">
    <source>
        <dbReference type="ARBA" id="ARBA00022679"/>
    </source>
</evidence>
<dbReference type="RefSeq" id="WP_340362891.1">
    <property type="nucleotide sequence ID" value="NZ_JBBKZV010000003.1"/>
</dbReference>
<comment type="caution">
    <text evidence="7">The sequence shown here is derived from an EMBL/GenBank/DDBJ whole genome shotgun (WGS) entry which is preliminary data.</text>
</comment>
<dbReference type="SUPFAM" id="SSF48452">
    <property type="entry name" value="TPR-like"/>
    <property type="match status" value="2"/>
</dbReference>
<dbReference type="PANTHER" id="PTHR44835:SF1">
    <property type="entry name" value="PROTEIN O-GLCNAC TRANSFERASE"/>
    <property type="match status" value="1"/>
</dbReference>
<evidence type="ECO:0000256" key="2">
    <source>
        <dbReference type="ARBA" id="ARBA00022676"/>
    </source>
</evidence>
<dbReference type="InterPro" id="IPR029489">
    <property type="entry name" value="OGT/SEC/SPY_C"/>
</dbReference>
<name>A0ABU8VX75_9BURK</name>
<dbReference type="Gene3D" id="3.40.50.11380">
    <property type="match status" value="1"/>
</dbReference>
<protein>
    <recommendedName>
        <fullName evidence="6">O-GlcNAc transferase C-terminal domain-containing protein</fullName>
    </recommendedName>
</protein>
<proteinExistence type="predicted"/>
<evidence type="ECO:0000259" key="6">
    <source>
        <dbReference type="Pfam" id="PF13844"/>
    </source>
</evidence>
<keyword evidence="5" id="KW-0802">TPR repeat</keyword>
<dbReference type="Gene3D" id="3.40.50.2000">
    <property type="entry name" value="Glycogen Phosphorylase B"/>
    <property type="match status" value="1"/>
</dbReference>